<dbReference type="SUPFAM" id="SSF158702">
    <property type="entry name" value="Sec63 N-terminal domain-like"/>
    <property type="match status" value="1"/>
</dbReference>
<evidence type="ECO:0000256" key="2">
    <source>
        <dbReference type="ARBA" id="ARBA00022801"/>
    </source>
</evidence>
<gene>
    <name evidence="9" type="ORF">B0T11DRAFT_324435</name>
</gene>
<keyword evidence="1" id="KW-0547">Nucleotide-binding</keyword>
<dbReference type="GO" id="GO:0043138">
    <property type="term" value="F:3'-5' DNA helicase activity"/>
    <property type="evidence" value="ECO:0007669"/>
    <property type="project" value="UniProtKB-EC"/>
</dbReference>
<sequence>MVTGNGVWHRTSVQQAQDTKTLYSTTTLAGHKRSLSVAEHTTLAKTASADHGPNTKRSFSLPPSEPRFAASSIVSLGLAPDGPSEYTQRITFQATPSASVDPQLSLAHPVYGLPPHLIQNFLKLGIRSIYPWQKACLLGPGLLSGEKNLVYSAPTGGGKSLVADVLMLKRVLEEKGAKALLVLPYVALVQEKVRWLRNIVAGLPKHDLPVVDDEKRLWRRRADENTVRVVGFFGGGTVQATWADFDIGVCTMEKANAMINTAIDDCSIRDLKIVVLDELHMIDDDHRGYLMELLATKVLTMPQPVQIVGMSATLSNIKLLADWLEAEFYETKYRPIPVDEHLVYEGQVYPAATTSELLNTASKLSAAESGPRSAAATPMRQIQPSEHRELRDGVLNAVVALANETARQGYGVLVFASSRWACESDAKIIARVMPQAHEVGAEAANRRSNLLAELRSLSTGLDPVLEQTIPAGVAFHHVGAPSLGSSGYDDGVLKVCVATCSLAAGINLPARRVILHGARMGRDFVGPSMLRQMRGRAGRKGKDEVGETYLCCRKEELEQVVDLMHAELPQVTSSLDTDKQRIKRALLEIIAIRLATSRDSVEEYASKTLLARSGDLALLGQCVTRGLESLVAMKYVTVDAMENYAPTQLGKAIVASALDPDDGTFIHDELAKALRAFVMDGDMHLLYTFTPVQDNMAGINWKIFRNEMESLDDSGHRALGFLGVKPAVINRLAQGGTLKESTPEERGVARVYRRCYLALQLRDLCNEMPIHIVARNIMAAALDHYSDRLRAGARADLLALAKITFVKSRTARMFWENGLRSVAAAQPSKVRIKGQESELYEEKLLAKAQVISNSANRIWQAEMQQDLEEE</sequence>
<dbReference type="GO" id="GO:0005524">
    <property type="term" value="F:ATP binding"/>
    <property type="evidence" value="ECO:0007669"/>
    <property type="project" value="UniProtKB-KW"/>
</dbReference>
<dbReference type="Proteomes" id="UP000813385">
    <property type="component" value="Unassembled WGS sequence"/>
</dbReference>
<evidence type="ECO:0000259" key="8">
    <source>
        <dbReference type="PROSITE" id="PS51194"/>
    </source>
</evidence>
<dbReference type="Gene3D" id="3.40.50.300">
    <property type="entry name" value="P-loop containing nucleotide triphosphate hydrolases"/>
    <property type="match status" value="2"/>
</dbReference>
<reference evidence="9" key="1">
    <citation type="journal article" date="2021" name="Nat. Commun.">
        <title>Genetic determinants of endophytism in the Arabidopsis root mycobiome.</title>
        <authorList>
            <person name="Mesny F."/>
            <person name="Miyauchi S."/>
            <person name="Thiergart T."/>
            <person name="Pickel B."/>
            <person name="Atanasova L."/>
            <person name="Karlsson M."/>
            <person name="Huettel B."/>
            <person name="Barry K.W."/>
            <person name="Haridas S."/>
            <person name="Chen C."/>
            <person name="Bauer D."/>
            <person name="Andreopoulos W."/>
            <person name="Pangilinan J."/>
            <person name="LaButti K."/>
            <person name="Riley R."/>
            <person name="Lipzen A."/>
            <person name="Clum A."/>
            <person name="Drula E."/>
            <person name="Henrissat B."/>
            <person name="Kohler A."/>
            <person name="Grigoriev I.V."/>
            <person name="Martin F.M."/>
            <person name="Hacquard S."/>
        </authorList>
    </citation>
    <scope>NUCLEOTIDE SEQUENCE</scope>
    <source>
        <strain evidence="9">MPI-CAGE-AT-0016</strain>
    </source>
</reference>
<dbReference type="InterPro" id="IPR046931">
    <property type="entry name" value="HTH_61"/>
</dbReference>
<dbReference type="SMART" id="SM00490">
    <property type="entry name" value="HELICc"/>
    <property type="match status" value="1"/>
</dbReference>
<proteinExistence type="predicted"/>
<dbReference type="PROSITE" id="PS51194">
    <property type="entry name" value="HELICASE_CTER"/>
    <property type="match status" value="1"/>
</dbReference>
<dbReference type="SMART" id="SM00487">
    <property type="entry name" value="DEXDc"/>
    <property type="match status" value="1"/>
</dbReference>
<dbReference type="InterPro" id="IPR014001">
    <property type="entry name" value="Helicase_ATP-bd"/>
</dbReference>
<dbReference type="Pfam" id="PF20470">
    <property type="entry name" value="HTH_61"/>
    <property type="match status" value="1"/>
</dbReference>
<feature type="region of interest" description="Disordered" evidence="6">
    <location>
        <begin position="44"/>
        <end position="64"/>
    </location>
</feature>
<evidence type="ECO:0000259" key="7">
    <source>
        <dbReference type="PROSITE" id="PS51192"/>
    </source>
</evidence>
<protein>
    <submittedName>
        <fullName evidence="9">DEAD/DEAH box helicase</fullName>
    </submittedName>
</protein>
<keyword evidence="4" id="KW-0067">ATP-binding</keyword>
<dbReference type="InterPro" id="IPR027417">
    <property type="entry name" value="P-loop_NTPase"/>
</dbReference>
<feature type="region of interest" description="Disordered" evidence="6">
    <location>
        <begin position="368"/>
        <end position="387"/>
    </location>
</feature>
<evidence type="ECO:0000256" key="6">
    <source>
        <dbReference type="SAM" id="MobiDB-lite"/>
    </source>
</evidence>
<name>A0A8K0TUS1_9PEZI</name>
<dbReference type="AlphaFoldDB" id="A0A8K0TUS1"/>
<comment type="caution">
    <text evidence="9">The sequence shown here is derived from an EMBL/GenBank/DDBJ whole genome shotgun (WGS) entry which is preliminary data.</text>
</comment>
<keyword evidence="2" id="KW-0378">Hydrolase</keyword>
<dbReference type="GO" id="GO:0016787">
    <property type="term" value="F:hydrolase activity"/>
    <property type="evidence" value="ECO:0007669"/>
    <property type="project" value="UniProtKB-KW"/>
</dbReference>
<evidence type="ECO:0000256" key="1">
    <source>
        <dbReference type="ARBA" id="ARBA00022741"/>
    </source>
</evidence>
<evidence type="ECO:0000313" key="9">
    <source>
        <dbReference type="EMBL" id="KAH7376551.1"/>
    </source>
</evidence>
<evidence type="ECO:0000313" key="10">
    <source>
        <dbReference type="Proteomes" id="UP000813385"/>
    </source>
</evidence>
<accession>A0A8K0TUS1</accession>
<dbReference type="Pfam" id="PF00270">
    <property type="entry name" value="DEAD"/>
    <property type="match status" value="1"/>
</dbReference>
<keyword evidence="3 9" id="KW-0347">Helicase</keyword>
<dbReference type="InterPro" id="IPR011545">
    <property type="entry name" value="DEAD/DEAH_box_helicase_dom"/>
</dbReference>
<evidence type="ECO:0000256" key="4">
    <source>
        <dbReference type="ARBA" id="ARBA00022840"/>
    </source>
</evidence>
<dbReference type="PROSITE" id="PS51192">
    <property type="entry name" value="HELICASE_ATP_BIND_1"/>
    <property type="match status" value="1"/>
</dbReference>
<dbReference type="Pfam" id="PF25453">
    <property type="entry name" value="DUF7898"/>
    <property type="match status" value="1"/>
</dbReference>
<dbReference type="InterPro" id="IPR057220">
    <property type="entry name" value="DUF7898"/>
</dbReference>
<dbReference type="Pfam" id="PF21099">
    <property type="entry name" value="POLQ_helical"/>
    <property type="match status" value="1"/>
</dbReference>
<evidence type="ECO:0000256" key="5">
    <source>
        <dbReference type="ARBA" id="ARBA00048988"/>
    </source>
</evidence>
<feature type="domain" description="Helicase ATP-binding" evidence="7">
    <location>
        <begin position="140"/>
        <end position="332"/>
    </location>
</feature>
<dbReference type="PANTHER" id="PTHR47961">
    <property type="entry name" value="DNA POLYMERASE THETA, PUTATIVE (AFU_ORTHOLOGUE AFUA_1G05260)-RELATED"/>
    <property type="match status" value="1"/>
</dbReference>
<dbReference type="CDD" id="cd18026">
    <property type="entry name" value="DEXHc_POLQ-like"/>
    <property type="match status" value="1"/>
</dbReference>
<dbReference type="InterPro" id="IPR050474">
    <property type="entry name" value="Hel308_SKI2-like"/>
</dbReference>
<organism evidence="9 10">
    <name type="scientific">Plectosphaerella cucumerina</name>
    <dbReference type="NCBI Taxonomy" id="40658"/>
    <lineage>
        <taxon>Eukaryota</taxon>
        <taxon>Fungi</taxon>
        <taxon>Dikarya</taxon>
        <taxon>Ascomycota</taxon>
        <taxon>Pezizomycotina</taxon>
        <taxon>Sordariomycetes</taxon>
        <taxon>Hypocreomycetidae</taxon>
        <taxon>Glomerellales</taxon>
        <taxon>Plectosphaerellaceae</taxon>
        <taxon>Plectosphaerella</taxon>
    </lineage>
</organism>
<dbReference type="Gene3D" id="1.10.3380.30">
    <property type="match status" value="1"/>
</dbReference>
<feature type="domain" description="Helicase C-terminal" evidence="8">
    <location>
        <begin position="393"/>
        <end position="590"/>
    </location>
</feature>
<dbReference type="EMBL" id="JAGPXD010000001">
    <property type="protein sequence ID" value="KAH7376551.1"/>
    <property type="molecule type" value="Genomic_DNA"/>
</dbReference>
<dbReference type="PANTHER" id="PTHR47961:SF6">
    <property type="entry name" value="DNA-DIRECTED DNA POLYMERASE"/>
    <property type="match status" value="1"/>
</dbReference>
<dbReference type="GO" id="GO:0003676">
    <property type="term" value="F:nucleic acid binding"/>
    <property type="evidence" value="ECO:0007669"/>
    <property type="project" value="InterPro"/>
</dbReference>
<evidence type="ECO:0000256" key="3">
    <source>
        <dbReference type="ARBA" id="ARBA00022806"/>
    </source>
</evidence>
<keyword evidence="10" id="KW-1185">Reference proteome</keyword>
<dbReference type="OrthoDB" id="2320933at2759"/>
<comment type="catalytic activity">
    <reaction evidence="5">
        <text>ATP + H2O = ADP + phosphate + H(+)</text>
        <dbReference type="Rhea" id="RHEA:13065"/>
        <dbReference type="ChEBI" id="CHEBI:15377"/>
        <dbReference type="ChEBI" id="CHEBI:15378"/>
        <dbReference type="ChEBI" id="CHEBI:30616"/>
        <dbReference type="ChEBI" id="CHEBI:43474"/>
        <dbReference type="ChEBI" id="CHEBI:456216"/>
        <dbReference type="EC" id="5.6.2.4"/>
    </reaction>
</comment>
<dbReference type="SUPFAM" id="SSF52540">
    <property type="entry name" value="P-loop containing nucleoside triphosphate hydrolases"/>
    <property type="match status" value="1"/>
</dbReference>
<dbReference type="InterPro" id="IPR001650">
    <property type="entry name" value="Helicase_C-like"/>
</dbReference>
<dbReference type="InterPro" id="IPR048960">
    <property type="entry name" value="POLQ-like_helical"/>
</dbReference>